<reference evidence="4 5" key="1">
    <citation type="journal article" date="2019" name="Nat. Plants">
        <title>Genome sequencing of Musa balbisiana reveals subgenome evolution and function divergence in polyploid bananas.</title>
        <authorList>
            <person name="Yao X."/>
        </authorList>
    </citation>
    <scope>NUCLEOTIDE SEQUENCE [LARGE SCALE GENOMIC DNA]</scope>
    <source>
        <strain evidence="5">cv. DH-PKW</strain>
        <tissue evidence="4">Leaves</tissue>
    </source>
</reference>
<name>A0A4S8JY80_MUSBA</name>
<keyword evidence="2" id="KW-0472">Membrane</keyword>
<keyword evidence="2" id="KW-0812">Transmembrane</keyword>
<dbReference type="SUPFAM" id="SSF47699">
    <property type="entry name" value="Bifunctional inhibitor/lipid-transfer protein/seed storage 2S albumin"/>
    <property type="match status" value="1"/>
</dbReference>
<evidence type="ECO:0000259" key="3">
    <source>
        <dbReference type="SMART" id="SM00499"/>
    </source>
</evidence>
<dbReference type="EMBL" id="PYDT01000003">
    <property type="protein sequence ID" value="THU67268.1"/>
    <property type="molecule type" value="Genomic_DNA"/>
</dbReference>
<dbReference type="InterPro" id="IPR036312">
    <property type="entry name" value="Bifun_inhib/LTP/seed_sf"/>
</dbReference>
<evidence type="ECO:0000313" key="4">
    <source>
        <dbReference type="EMBL" id="THU67268.1"/>
    </source>
</evidence>
<dbReference type="CDD" id="cd01958">
    <property type="entry name" value="HPS_like"/>
    <property type="match status" value="1"/>
</dbReference>
<keyword evidence="2" id="KW-1133">Transmembrane helix</keyword>
<feature type="domain" description="Bifunctional inhibitor/plant lipid transfer protein/seed storage helical" evidence="3">
    <location>
        <begin position="134"/>
        <end position="216"/>
    </location>
</feature>
<organism evidence="4 5">
    <name type="scientific">Musa balbisiana</name>
    <name type="common">Banana</name>
    <dbReference type="NCBI Taxonomy" id="52838"/>
    <lineage>
        <taxon>Eukaryota</taxon>
        <taxon>Viridiplantae</taxon>
        <taxon>Streptophyta</taxon>
        <taxon>Embryophyta</taxon>
        <taxon>Tracheophyta</taxon>
        <taxon>Spermatophyta</taxon>
        <taxon>Magnoliopsida</taxon>
        <taxon>Liliopsida</taxon>
        <taxon>Zingiberales</taxon>
        <taxon>Musaceae</taxon>
        <taxon>Musa</taxon>
    </lineage>
</organism>
<dbReference type="PANTHER" id="PTHR31731">
    <property type="match status" value="1"/>
</dbReference>
<dbReference type="InterPro" id="IPR027923">
    <property type="entry name" value="Hydrophob_seed_dom"/>
</dbReference>
<feature type="region of interest" description="Disordered" evidence="1">
    <location>
        <begin position="1"/>
        <end position="20"/>
    </location>
</feature>
<dbReference type="InterPro" id="IPR051636">
    <property type="entry name" value="Plant_LTP/defense-related"/>
</dbReference>
<evidence type="ECO:0000256" key="1">
    <source>
        <dbReference type="SAM" id="MobiDB-lite"/>
    </source>
</evidence>
<evidence type="ECO:0000256" key="2">
    <source>
        <dbReference type="SAM" id="Phobius"/>
    </source>
</evidence>
<dbReference type="STRING" id="52838.A0A4S8JY80"/>
<feature type="transmembrane region" description="Helical" evidence="2">
    <location>
        <begin position="85"/>
        <end position="105"/>
    </location>
</feature>
<dbReference type="Pfam" id="PF14547">
    <property type="entry name" value="Hydrophob_seed"/>
    <property type="match status" value="1"/>
</dbReference>
<protein>
    <recommendedName>
        <fullName evidence="3">Bifunctional inhibitor/plant lipid transfer protein/seed storage helical domain-containing protein</fullName>
    </recommendedName>
</protein>
<accession>A0A4S8JY80</accession>
<comment type="caution">
    <text evidence="4">The sequence shown here is derived from an EMBL/GenBank/DDBJ whole genome shotgun (WGS) entry which is preliminary data.</text>
</comment>
<dbReference type="SMART" id="SM00499">
    <property type="entry name" value="AAI"/>
    <property type="match status" value="1"/>
</dbReference>
<dbReference type="Gene3D" id="1.10.110.10">
    <property type="entry name" value="Plant lipid-transfer and hydrophobic proteins"/>
    <property type="match status" value="1"/>
</dbReference>
<dbReference type="AlphaFoldDB" id="A0A4S8JY80"/>
<proteinExistence type="predicted"/>
<keyword evidence="5" id="KW-1185">Reference proteome</keyword>
<sequence>MQKLTRICEENPPTTGRRRMPPDLVQAATWGCSKAIRTLPAIPSHAVVSRSSSPYKYRLHTTPEPPTRNTWHSEAMAATKLSTSVAFFLALSLLFLTLTSVRGLCPMPRPPPIRRPPPIPRPPPIARPPPSVNCPVDTLKFAACANVLNGLISFEIGTPPKEPCCSLLGGLADAEAALCLCTALKANVLGLNLNIPISLSLLVNYCGSGVPAGFQCP</sequence>
<evidence type="ECO:0000313" key="5">
    <source>
        <dbReference type="Proteomes" id="UP000317650"/>
    </source>
</evidence>
<gene>
    <name evidence="4" type="ORF">C4D60_Mb05t22870</name>
</gene>
<dbReference type="InterPro" id="IPR016140">
    <property type="entry name" value="Bifunc_inhib/LTP/seed_store"/>
</dbReference>
<dbReference type="Proteomes" id="UP000317650">
    <property type="component" value="Chromosome 5"/>
</dbReference>